<feature type="signal peptide" evidence="1">
    <location>
        <begin position="1"/>
        <end position="24"/>
    </location>
</feature>
<name>A0AA85IUY5_TRIRE</name>
<reference evidence="3" key="2">
    <citation type="submission" date="2023-11" db="UniProtKB">
        <authorList>
            <consortium name="WormBaseParasite"/>
        </authorList>
    </citation>
    <scope>IDENTIFICATION</scope>
</reference>
<accession>A0AA85IUY5</accession>
<reference evidence="2" key="1">
    <citation type="submission" date="2022-06" db="EMBL/GenBank/DDBJ databases">
        <authorList>
            <person name="Berger JAMES D."/>
            <person name="Berger JAMES D."/>
        </authorList>
    </citation>
    <scope>NUCLEOTIDE SEQUENCE [LARGE SCALE GENOMIC DNA]</scope>
</reference>
<keyword evidence="2" id="KW-1185">Reference proteome</keyword>
<keyword evidence="1" id="KW-0732">Signal</keyword>
<dbReference type="WBParaSite" id="TREG1_111520.1">
    <property type="protein sequence ID" value="TREG1_111520.1"/>
    <property type="gene ID" value="TREG1_111520"/>
</dbReference>
<evidence type="ECO:0000256" key="1">
    <source>
        <dbReference type="SAM" id="SignalP"/>
    </source>
</evidence>
<feature type="chain" id="PRO_5041722851" evidence="1">
    <location>
        <begin position="25"/>
        <end position="81"/>
    </location>
</feature>
<evidence type="ECO:0000313" key="2">
    <source>
        <dbReference type="Proteomes" id="UP000050795"/>
    </source>
</evidence>
<sequence length="81" mass="9318">MHSATIFFFSILVGLLVTFQETEGGSVISRIGGSTESNQVQTKIPELSKEPPEGWKRYLWYLRKTLTSFCTLNYYLSYLPF</sequence>
<proteinExistence type="predicted"/>
<dbReference type="AlphaFoldDB" id="A0AA85IUY5"/>
<dbReference type="Proteomes" id="UP000050795">
    <property type="component" value="Unassembled WGS sequence"/>
</dbReference>
<protein>
    <submittedName>
        <fullName evidence="3">Uncharacterized protein</fullName>
    </submittedName>
</protein>
<evidence type="ECO:0000313" key="3">
    <source>
        <dbReference type="WBParaSite" id="TREG1_111520.1"/>
    </source>
</evidence>
<organism evidence="2 3">
    <name type="scientific">Trichobilharzia regenti</name>
    <name type="common">Nasal bird schistosome</name>
    <dbReference type="NCBI Taxonomy" id="157069"/>
    <lineage>
        <taxon>Eukaryota</taxon>
        <taxon>Metazoa</taxon>
        <taxon>Spiralia</taxon>
        <taxon>Lophotrochozoa</taxon>
        <taxon>Platyhelminthes</taxon>
        <taxon>Trematoda</taxon>
        <taxon>Digenea</taxon>
        <taxon>Strigeidida</taxon>
        <taxon>Schistosomatoidea</taxon>
        <taxon>Schistosomatidae</taxon>
        <taxon>Trichobilharzia</taxon>
    </lineage>
</organism>